<keyword evidence="3" id="KW-0687">Ribonucleoprotein</keyword>
<dbReference type="PRINTS" id="PR00681">
    <property type="entry name" value="RIBOSOMALS1"/>
</dbReference>
<organism evidence="5 6">
    <name type="scientific">Hathewaya limosa</name>
    <name type="common">Clostridium limosum</name>
    <dbReference type="NCBI Taxonomy" id="1536"/>
    <lineage>
        <taxon>Bacteria</taxon>
        <taxon>Bacillati</taxon>
        <taxon>Bacillota</taxon>
        <taxon>Clostridia</taxon>
        <taxon>Eubacteriales</taxon>
        <taxon>Clostridiaceae</taxon>
        <taxon>Hathewaya</taxon>
    </lineage>
</organism>
<name>A0ABU0JTM7_HATLI</name>
<dbReference type="CDD" id="cd05687">
    <property type="entry name" value="S1_RPS1_repeat_ec1_hs1"/>
    <property type="match status" value="1"/>
</dbReference>
<protein>
    <submittedName>
        <fullName evidence="5">Small subunit ribosomal protein S1</fullName>
    </submittedName>
</protein>
<proteinExistence type="inferred from homology"/>
<accession>A0ABU0JTM7</accession>
<evidence type="ECO:0000256" key="2">
    <source>
        <dbReference type="ARBA" id="ARBA00022980"/>
    </source>
</evidence>
<keyword evidence="6" id="KW-1185">Reference proteome</keyword>
<dbReference type="Pfam" id="PF00575">
    <property type="entry name" value="S1"/>
    <property type="match status" value="3"/>
</dbReference>
<dbReference type="CDD" id="cd04465">
    <property type="entry name" value="S1_RPS1_repeat_ec2_hs2"/>
    <property type="match status" value="1"/>
</dbReference>
<dbReference type="Proteomes" id="UP001224418">
    <property type="component" value="Unassembled WGS sequence"/>
</dbReference>
<feature type="domain" description="S1 motif" evidence="4">
    <location>
        <begin position="286"/>
        <end position="355"/>
    </location>
</feature>
<sequence length="392" mass="44249">MDLNNNENLTMEEAMLDIDKSMKKIKTGDIVKGKVVSVLENEVIVNIGYMADGIIPVEELSFEDVVPSDVVKETEEIFVYILKRDDGEGNVLLSKKRADEIKLWNSLTELYNRKENVIFKVKEVVKGGLRGCVNGLKAFMPASLVSAEYTDDLNVYLEKELECRIDEISKKNQNIVVSRKVIELEELNKKKEILWNSIKKGQKVKGVVTKIMNFGAFVDLGGIEGLIHLSELAWRKVKNASEVVSIRQPVNVYVLDVDKDKKRIALSLKQLGENPWDNIEGRLIEGSVVEGVITRLLDFGAFVEIEEGIEGLVHVTEISDENIVKPSNMLTIGERVKVKILSIDKENHRLSLSIKEAKEKVVEDFSSYVDDEENTNSLGDLFKDKLKNLNLK</sequence>
<dbReference type="InterPro" id="IPR012340">
    <property type="entry name" value="NA-bd_OB-fold"/>
</dbReference>
<dbReference type="GO" id="GO:0005840">
    <property type="term" value="C:ribosome"/>
    <property type="evidence" value="ECO:0007669"/>
    <property type="project" value="UniProtKB-KW"/>
</dbReference>
<dbReference type="PANTHER" id="PTHR10724">
    <property type="entry name" value="30S RIBOSOMAL PROTEIN S1"/>
    <property type="match status" value="1"/>
</dbReference>
<dbReference type="Gene3D" id="2.40.50.140">
    <property type="entry name" value="Nucleic acid-binding proteins"/>
    <property type="match status" value="3"/>
</dbReference>
<reference evidence="5 6" key="1">
    <citation type="submission" date="2023-07" db="EMBL/GenBank/DDBJ databases">
        <title>Genomic Encyclopedia of Type Strains, Phase IV (KMG-IV): sequencing the most valuable type-strain genomes for metagenomic binning, comparative biology and taxonomic classification.</title>
        <authorList>
            <person name="Goeker M."/>
        </authorList>
    </citation>
    <scope>NUCLEOTIDE SEQUENCE [LARGE SCALE GENOMIC DNA]</scope>
    <source>
        <strain evidence="5 6">DSM 1400</strain>
    </source>
</reference>
<gene>
    <name evidence="5" type="ORF">QOZ93_002205</name>
</gene>
<evidence type="ECO:0000313" key="5">
    <source>
        <dbReference type="EMBL" id="MDQ0480457.1"/>
    </source>
</evidence>
<dbReference type="CDD" id="cd05688">
    <property type="entry name" value="S1_RPS1_repeat_ec3"/>
    <property type="match status" value="1"/>
</dbReference>
<dbReference type="InterPro" id="IPR050437">
    <property type="entry name" value="Ribos_protein_bS1-like"/>
</dbReference>
<dbReference type="InterPro" id="IPR035104">
    <property type="entry name" value="Ribosomal_protein_S1-like"/>
</dbReference>
<evidence type="ECO:0000256" key="3">
    <source>
        <dbReference type="ARBA" id="ARBA00023274"/>
    </source>
</evidence>
<dbReference type="InterPro" id="IPR003029">
    <property type="entry name" value="S1_domain"/>
</dbReference>
<keyword evidence="2 5" id="KW-0689">Ribosomal protein</keyword>
<comment type="caution">
    <text evidence="5">The sequence shown here is derived from an EMBL/GenBank/DDBJ whole genome shotgun (WGS) entry which is preliminary data.</text>
</comment>
<evidence type="ECO:0000313" key="6">
    <source>
        <dbReference type="Proteomes" id="UP001224418"/>
    </source>
</evidence>
<evidence type="ECO:0000256" key="1">
    <source>
        <dbReference type="ARBA" id="ARBA00006767"/>
    </source>
</evidence>
<feature type="domain" description="S1 motif" evidence="4">
    <location>
        <begin position="28"/>
        <end position="96"/>
    </location>
</feature>
<dbReference type="PANTHER" id="PTHR10724:SF7">
    <property type="entry name" value="SMALL RIBOSOMAL SUBUNIT PROTEIN BS1C"/>
    <property type="match status" value="1"/>
</dbReference>
<dbReference type="RefSeq" id="WP_307356448.1">
    <property type="nucleotide sequence ID" value="NZ_JAUSWN010000020.1"/>
</dbReference>
<dbReference type="SUPFAM" id="SSF50249">
    <property type="entry name" value="Nucleic acid-binding proteins"/>
    <property type="match status" value="4"/>
</dbReference>
<evidence type="ECO:0000259" key="4">
    <source>
        <dbReference type="PROSITE" id="PS50126"/>
    </source>
</evidence>
<dbReference type="PROSITE" id="PS50126">
    <property type="entry name" value="S1"/>
    <property type="match status" value="3"/>
</dbReference>
<feature type="domain" description="S1 motif" evidence="4">
    <location>
        <begin position="201"/>
        <end position="269"/>
    </location>
</feature>
<dbReference type="SMART" id="SM00316">
    <property type="entry name" value="S1"/>
    <property type="match status" value="4"/>
</dbReference>
<dbReference type="NCBIfam" id="NF005208">
    <property type="entry name" value="PRK06676.1"/>
    <property type="match status" value="1"/>
</dbReference>
<dbReference type="EMBL" id="JAUSWN010000020">
    <property type="protein sequence ID" value="MDQ0480457.1"/>
    <property type="molecule type" value="Genomic_DNA"/>
</dbReference>
<comment type="similarity">
    <text evidence="1">Belongs to the bacterial ribosomal protein bS1 family.</text>
</comment>